<dbReference type="EMBL" id="JFBM01000004">
    <property type="protein sequence ID" value="KFU82139.1"/>
    <property type="molecule type" value="Genomic_DNA"/>
</dbReference>
<proteinExistence type="predicted"/>
<comment type="caution">
    <text evidence="2">The sequence shown here is derived from an EMBL/GenBank/DDBJ whole genome shotgun (WGS) entry which is preliminary data.</text>
</comment>
<evidence type="ECO:0000313" key="2">
    <source>
        <dbReference type="EMBL" id="KFU82139.1"/>
    </source>
</evidence>
<evidence type="ECO:0000313" key="3">
    <source>
        <dbReference type="Proteomes" id="UP000256220"/>
    </source>
</evidence>
<feature type="domain" description="IraD/Gp25-like" evidence="1">
    <location>
        <begin position="25"/>
        <end position="114"/>
    </location>
</feature>
<gene>
    <name evidence="2" type="ORF">BB31_07325</name>
</gene>
<dbReference type="Proteomes" id="UP000256220">
    <property type="component" value="Unassembled WGS sequence"/>
</dbReference>
<accession>A0A2P2FZJ9</accession>
<dbReference type="RefSeq" id="WP_034307362.1">
    <property type="nucleotide sequence ID" value="NZ_JFBM01000004.1"/>
</dbReference>
<dbReference type="Gene3D" id="3.10.450.40">
    <property type="match status" value="1"/>
</dbReference>
<evidence type="ECO:0000259" key="1">
    <source>
        <dbReference type="Pfam" id="PF04965"/>
    </source>
</evidence>
<dbReference type="InterPro" id="IPR007048">
    <property type="entry name" value="IraD/Gp25-like"/>
</dbReference>
<reference evidence="2 3" key="1">
    <citation type="journal article" date="2014" name="Genome Announc.">
        <title>Draft Genome Sequence of Amycolatopsis lurida NRRL 2430, Producer of the Glycopeptide Family Antibiotic Ristocetin.</title>
        <authorList>
            <person name="Kwun M.J."/>
            <person name="Hong H.J."/>
        </authorList>
    </citation>
    <scope>NUCLEOTIDE SEQUENCE [LARGE SCALE GENOMIC DNA]</scope>
    <source>
        <strain evidence="2 3">NRRL 2430</strain>
    </source>
</reference>
<protein>
    <recommendedName>
        <fullName evidence="1">IraD/Gp25-like domain-containing protein</fullName>
    </recommendedName>
</protein>
<dbReference type="Pfam" id="PF04965">
    <property type="entry name" value="GPW_gp25"/>
    <property type="match status" value="1"/>
</dbReference>
<dbReference type="SUPFAM" id="SSF160719">
    <property type="entry name" value="gpW/gp25-like"/>
    <property type="match status" value="1"/>
</dbReference>
<organism evidence="2 3">
    <name type="scientific">Amycolatopsis lurida NRRL 2430</name>
    <dbReference type="NCBI Taxonomy" id="1460371"/>
    <lineage>
        <taxon>Bacteria</taxon>
        <taxon>Bacillati</taxon>
        <taxon>Actinomycetota</taxon>
        <taxon>Actinomycetes</taxon>
        <taxon>Pseudonocardiales</taxon>
        <taxon>Pseudonocardiaceae</taxon>
        <taxon>Amycolatopsis</taxon>
    </lineage>
</organism>
<sequence>MDFLGRGLAFPVRTDATGSIALVGGEREVVESIRLILATAPGERPMRPEFGCAVHDLVFAPADAATAGQIAYEVRTALERWEPRITLTDVVVGFAEADQGTLLIDIKYQLRGTNDPRNLVFPFYVIPAHESTQDGA</sequence>
<name>A0A2P2FZJ9_AMYLU</name>
<dbReference type="AlphaFoldDB" id="A0A2P2FZJ9"/>
<keyword evidence="3" id="KW-1185">Reference proteome</keyword>